<dbReference type="GO" id="GO:0005886">
    <property type="term" value="C:plasma membrane"/>
    <property type="evidence" value="ECO:0007669"/>
    <property type="project" value="UniProtKB-SubCell"/>
</dbReference>
<feature type="transmembrane region" description="Helical" evidence="7">
    <location>
        <begin position="47"/>
        <end position="73"/>
    </location>
</feature>
<dbReference type="NCBIfam" id="TIGR02868">
    <property type="entry name" value="CydC"/>
    <property type="match status" value="1"/>
</dbReference>
<evidence type="ECO:0000313" key="11">
    <source>
        <dbReference type="Proteomes" id="UP000462066"/>
    </source>
</evidence>
<dbReference type="PROSITE" id="PS50929">
    <property type="entry name" value="ABC_TM1F"/>
    <property type="match status" value="1"/>
</dbReference>
<feature type="transmembrane region" description="Helical" evidence="7">
    <location>
        <begin position="162"/>
        <end position="183"/>
    </location>
</feature>
<dbReference type="InterPro" id="IPR014223">
    <property type="entry name" value="ABC_CydC/D"/>
</dbReference>
<gene>
    <name evidence="10" type="primary">cydC</name>
    <name evidence="10" type="ORF">B1992_02795</name>
</gene>
<keyword evidence="4" id="KW-0067">ATP-binding</keyword>
<feature type="transmembrane region" description="Helical" evidence="7">
    <location>
        <begin position="279"/>
        <end position="305"/>
    </location>
</feature>
<dbReference type="InterPro" id="IPR027417">
    <property type="entry name" value="P-loop_NTPase"/>
</dbReference>
<dbReference type="GO" id="GO:0140359">
    <property type="term" value="F:ABC-type transporter activity"/>
    <property type="evidence" value="ECO:0007669"/>
    <property type="project" value="InterPro"/>
</dbReference>
<evidence type="ECO:0000256" key="4">
    <source>
        <dbReference type="ARBA" id="ARBA00022840"/>
    </source>
</evidence>
<dbReference type="EMBL" id="MWIP01000002">
    <property type="protein sequence ID" value="KAF1687603.1"/>
    <property type="molecule type" value="Genomic_DNA"/>
</dbReference>
<dbReference type="InterPro" id="IPR003439">
    <property type="entry name" value="ABC_transporter-like_ATP-bd"/>
</dbReference>
<dbReference type="InterPro" id="IPR011527">
    <property type="entry name" value="ABC1_TM_dom"/>
</dbReference>
<dbReference type="RefSeq" id="WP_162309932.1">
    <property type="nucleotide sequence ID" value="NZ_JACHGU010000002.1"/>
</dbReference>
<dbReference type="Gene3D" id="1.20.1560.10">
    <property type="entry name" value="ABC transporter type 1, transmembrane domain"/>
    <property type="match status" value="1"/>
</dbReference>
<dbReference type="GO" id="GO:0005524">
    <property type="term" value="F:ATP binding"/>
    <property type="evidence" value="ECO:0007669"/>
    <property type="project" value="UniProtKB-KW"/>
</dbReference>
<feature type="transmembrane region" description="Helical" evidence="7">
    <location>
        <begin position="21"/>
        <end position="41"/>
    </location>
</feature>
<dbReference type="PROSITE" id="PS50893">
    <property type="entry name" value="ABC_TRANSPORTER_2"/>
    <property type="match status" value="1"/>
</dbReference>
<dbReference type="AlphaFoldDB" id="A0A7V8K7V8"/>
<dbReference type="PANTHER" id="PTHR24221:SF654">
    <property type="entry name" value="ATP-BINDING CASSETTE SUB-FAMILY B MEMBER 6"/>
    <property type="match status" value="1"/>
</dbReference>
<accession>A0A7V8K7V8</accession>
<evidence type="ECO:0000256" key="3">
    <source>
        <dbReference type="ARBA" id="ARBA00022741"/>
    </source>
</evidence>
<dbReference type="Pfam" id="PF00664">
    <property type="entry name" value="ABC_membrane"/>
    <property type="match status" value="1"/>
</dbReference>
<keyword evidence="3" id="KW-0547">Nucleotide-binding</keyword>
<evidence type="ECO:0000259" key="8">
    <source>
        <dbReference type="PROSITE" id="PS50893"/>
    </source>
</evidence>
<keyword evidence="2 7" id="KW-0812">Transmembrane</keyword>
<keyword evidence="5 7" id="KW-1133">Transmembrane helix</keyword>
<feature type="domain" description="ABC transmembrane type-1" evidence="9">
    <location>
        <begin position="21"/>
        <end position="307"/>
    </location>
</feature>
<feature type="domain" description="ABC transporter" evidence="8">
    <location>
        <begin position="340"/>
        <end position="562"/>
    </location>
</feature>
<evidence type="ECO:0000256" key="2">
    <source>
        <dbReference type="ARBA" id="ARBA00022692"/>
    </source>
</evidence>
<dbReference type="Gene3D" id="3.40.50.300">
    <property type="entry name" value="P-loop containing nucleotide triphosphate hydrolases"/>
    <property type="match status" value="1"/>
</dbReference>
<evidence type="ECO:0000256" key="7">
    <source>
        <dbReference type="SAM" id="Phobius"/>
    </source>
</evidence>
<dbReference type="GO" id="GO:0016887">
    <property type="term" value="F:ATP hydrolysis activity"/>
    <property type="evidence" value="ECO:0007669"/>
    <property type="project" value="InterPro"/>
</dbReference>
<dbReference type="InterPro" id="IPR039421">
    <property type="entry name" value="Type_1_exporter"/>
</dbReference>
<dbReference type="SUPFAM" id="SSF52540">
    <property type="entry name" value="P-loop containing nucleoside triphosphate hydrolases"/>
    <property type="match status" value="1"/>
</dbReference>
<organism evidence="10 11">
    <name type="scientific">Pseudoxanthomonas broegbernensis</name>
    <dbReference type="NCBI Taxonomy" id="83619"/>
    <lineage>
        <taxon>Bacteria</taxon>
        <taxon>Pseudomonadati</taxon>
        <taxon>Pseudomonadota</taxon>
        <taxon>Gammaproteobacteria</taxon>
        <taxon>Lysobacterales</taxon>
        <taxon>Lysobacteraceae</taxon>
        <taxon>Pseudoxanthomonas</taxon>
    </lineage>
</organism>
<dbReference type="SMART" id="SM00382">
    <property type="entry name" value="AAA"/>
    <property type="match status" value="1"/>
</dbReference>
<dbReference type="GO" id="GO:0034775">
    <property type="term" value="P:glutathione transmembrane transport"/>
    <property type="evidence" value="ECO:0007669"/>
    <property type="project" value="InterPro"/>
</dbReference>
<dbReference type="GO" id="GO:0034040">
    <property type="term" value="F:ATPase-coupled lipid transmembrane transporter activity"/>
    <property type="evidence" value="ECO:0007669"/>
    <property type="project" value="TreeGrafter"/>
</dbReference>
<feature type="transmembrane region" description="Helical" evidence="7">
    <location>
        <begin position="250"/>
        <end position="273"/>
    </location>
</feature>
<evidence type="ECO:0000313" key="10">
    <source>
        <dbReference type="EMBL" id="KAF1687603.1"/>
    </source>
</evidence>
<evidence type="ECO:0000259" key="9">
    <source>
        <dbReference type="PROSITE" id="PS50929"/>
    </source>
</evidence>
<dbReference type="PANTHER" id="PTHR24221">
    <property type="entry name" value="ATP-BINDING CASSETTE SUB-FAMILY B"/>
    <property type="match status" value="1"/>
</dbReference>
<comment type="subcellular location">
    <subcellularLocation>
        <location evidence="1">Cell membrane</location>
        <topology evidence="1">Multi-pass membrane protein</topology>
    </subcellularLocation>
</comment>
<keyword evidence="6 7" id="KW-0472">Membrane</keyword>
<dbReference type="InterPro" id="IPR017871">
    <property type="entry name" value="ABC_transporter-like_CS"/>
</dbReference>
<dbReference type="Proteomes" id="UP000462066">
    <property type="component" value="Unassembled WGS sequence"/>
</dbReference>
<feature type="transmembrane region" description="Helical" evidence="7">
    <location>
        <begin position="134"/>
        <end position="156"/>
    </location>
</feature>
<reference evidence="10 11" key="1">
    <citation type="submission" date="2017-10" db="EMBL/GenBank/DDBJ databases">
        <title>Whole genome sequencing of Pseudoxanthomonas broegbernensis DSM 12573(T).</title>
        <authorList>
            <person name="Kumar S."/>
            <person name="Bansal K."/>
            <person name="Kaur A."/>
            <person name="Patil P."/>
            <person name="Sharma S."/>
            <person name="Patil P.B."/>
        </authorList>
    </citation>
    <scope>NUCLEOTIDE SEQUENCE [LARGE SCALE GENOMIC DNA]</scope>
    <source>
        <strain evidence="10 11">DSM 12573</strain>
    </source>
</reference>
<evidence type="ECO:0000256" key="6">
    <source>
        <dbReference type="ARBA" id="ARBA00023136"/>
    </source>
</evidence>
<evidence type="ECO:0000256" key="1">
    <source>
        <dbReference type="ARBA" id="ARBA00004651"/>
    </source>
</evidence>
<sequence>MKPVRSEGLAAVFAVHRGRMLAAAAALLATMLAGTALLGLAGGFITAAALAAGTAAGFNFFSPSAGVRALALARILSRYAEKLAGHDATLRIARDLRAWFFRRALPLAPARLGALRTGELMGRLMDDIGQVDGLFVRALGPLAAMLGIGLLGIAWAAWVDPWAAPILAVAALAMGAGVPALVARRGQVLEHRHAALQAALRTCVHEGIEGAADLAAMGATRRWAGRVDDAAGALADSGCRRRRRLSAGDLLHALCGMSALLAMTVLATSAAHAGRIAPAHAAALVFVTLALLDVWAGAGLAWQALQGGRASARRLRAVVDAAATVVDPPLPQAVPATGALCLQGVVFAHPGGRRVLDGIDLRIEPGQRVAIGGDSGGGKSTLTALALRVHDPAAGAVRWDGVDLRRFAQAEWHARVAWLPQEATVFAGSVRQNLRMGDPEAGEAAMWRVLAALDLEARVRASGGLDSEVGEGGALLSAGQARRLALARALLRPAPLLVLDEPTEGLDEDAAAALLLDLERALGGRSLLLVSHGALPASLPWRRLRLQDGRLHPVTAPGMRPPG</sequence>
<name>A0A7V8K7V8_9GAMM</name>
<protein>
    <submittedName>
        <fullName evidence="10">Thiol reductant ABC exporter subunit CydC</fullName>
    </submittedName>
</protein>
<keyword evidence="11" id="KW-1185">Reference proteome</keyword>
<dbReference type="Pfam" id="PF00005">
    <property type="entry name" value="ABC_tran"/>
    <property type="match status" value="1"/>
</dbReference>
<dbReference type="InterPro" id="IPR036640">
    <property type="entry name" value="ABC1_TM_sf"/>
</dbReference>
<comment type="caution">
    <text evidence="10">The sequence shown here is derived from an EMBL/GenBank/DDBJ whole genome shotgun (WGS) entry which is preliminary data.</text>
</comment>
<evidence type="ECO:0000256" key="5">
    <source>
        <dbReference type="ARBA" id="ARBA00022989"/>
    </source>
</evidence>
<dbReference type="PROSITE" id="PS00211">
    <property type="entry name" value="ABC_TRANSPORTER_1"/>
    <property type="match status" value="1"/>
</dbReference>
<dbReference type="GO" id="GO:0045454">
    <property type="term" value="P:cell redox homeostasis"/>
    <property type="evidence" value="ECO:0007669"/>
    <property type="project" value="InterPro"/>
</dbReference>
<dbReference type="InterPro" id="IPR003593">
    <property type="entry name" value="AAA+_ATPase"/>
</dbReference>
<dbReference type="SUPFAM" id="SSF90123">
    <property type="entry name" value="ABC transporter transmembrane region"/>
    <property type="match status" value="1"/>
</dbReference>
<proteinExistence type="predicted"/>